<evidence type="ECO:0000256" key="11">
    <source>
        <dbReference type="ARBA" id="ARBA00048179"/>
    </source>
</evidence>
<comment type="caution">
    <text evidence="14">The sequence shown here is derived from an EMBL/GenBank/DDBJ whole genome shotgun (WGS) entry which is preliminary data.</text>
</comment>
<evidence type="ECO:0000256" key="4">
    <source>
        <dbReference type="ARBA" id="ARBA00011738"/>
    </source>
</evidence>
<dbReference type="Proteomes" id="UP000806528">
    <property type="component" value="Unassembled WGS sequence"/>
</dbReference>
<dbReference type="InterPro" id="IPR015168">
    <property type="entry name" value="SsuA/THI5"/>
</dbReference>
<evidence type="ECO:0000259" key="13">
    <source>
        <dbReference type="Pfam" id="PF09084"/>
    </source>
</evidence>
<accession>A0ABR9PAI0</accession>
<comment type="similarity">
    <text evidence="3">Belongs to the NMT1/THI5 family.</text>
</comment>
<dbReference type="PANTHER" id="PTHR31528">
    <property type="entry name" value="4-AMINO-5-HYDROXYMETHYL-2-METHYLPYRIMIDINE PHOSPHATE SYNTHASE THI11-RELATED"/>
    <property type="match status" value="1"/>
</dbReference>
<evidence type="ECO:0000313" key="14">
    <source>
        <dbReference type="EMBL" id="MBE3000849.1"/>
    </source>
</evidence>
<comment type="catalytic activity">
    <reaction evidence="11">
        <text>N(6)-(pyridoxal phosphate)-L-lysyl-[4-amino-5-hydroxymethyl-2-methylpyrimidine phosphate synthase] + L-histidyl-[4-amino-5-hydroxymethyl-2-methylpyrimidine phosphate synthase] + 2 Fe(3+) + 4 H2O = L-lysyl-[4-amino-5-hydroxymethyl-2-methylpyrimidine phosphate synthase] + (2S)-2-amino-5-hydroxy-4-oxopentanoyl-[4-amino-5-hydroxymethyl-2-methylpyrimidine phosphate synthase] + 4-amino-2-methyl-5-(phosphooxymethyl)pyrimidine + 3-oxopropanoate + 2 Fe(2+) + 2 H(+)</text>
        <dbReference type="Rhea" id="RHEA:65756"/>
        <dbReference type="Rhea" id="RHEA-COMP:16892"/>
        <dbReference type="Rhea" id="RHEA-COMP:16893"/>
        <dbReference type="Rhea" id="RHEA-COMP:16894"/>
        <dbReference type="Rhea" id="RHEA-COMP:16895"/>
        <dbReference type="ChEBI" id="CHEBI:15377"/>
        <dbReference type="ChEBI" id="CHEBI:15378"/>
        <dbReference type="ChEBI" id="CHEBI:29033"/>
        <dbReference type="ChEBI" id="CHEBI:29034"/>
        <dbReference type="ChEBI" id="CHEBI:29969"/>
        <dbReference type="ChEBI" id="CHEBI:29979"/>
        <dbReference type="ChEBI" id="CHEBI:33190"/>
        <dbReference type="ChEBI" id="CHEBI:58354"/>
        <dbReference type="ChEBI" id="CHEBI:143915"/>
        <dbReference type="ChEBI" id="CHEBI:157692"/>
    </reaction>
    <physiologicalReaction direction="left-to-right" evidence="11">
        <dbReference type="Rhea" id="RHEA:65757"/>
    </physiologicalReaction>
</comment>
<evidence type="ECO:0000256" key="8">
    <source>
        <dbReference type="ARBA" id="ARBA00022977"/>
    </source>
</evidence>
<evidence type="ECO:0000256" key="9">
    <source>
        <dbReference type="ARBA" id="ARBA00023004"/>
    </source>
</evidence>
<evidence type="ECO:0000256" key="12">
    <source>
        <dbReference type="SAM" id="SignalP"/>
    </source>
</evidence>
<sequence length="349" mass="36069">MQSQPTPTRHPTRVRGMAAVAAATALAAAGCATPGSAPDAGEVTITTPFDSCLSWYPLYVADENGYFEDEGIDAQLQGTDSSGGAVQAVLSGQAQLASTAPDAYLSSAASGADIQAFYALYQRSSFQLIAPQGSGIEELSDVAGHTVGISNPGGGDVVYSEWLLASQAGLEAGEDYEQLAVGNGSSAATALSDGSIDAHSAAFFHEEVIREGELDMDVVAGEDTPDVVGNLLVADDTWVAENGDTVDSVGRALARATEWGMENAEGVVDLCGRHAPEEVQDRAFAETIHGRVSGLLELPESADGQYGHIDTDAFTVYAEELAELGLVESAEGAQDVHNDHVGAWNTDGS</sequence>
<gene>
    <name evidence="14" type="ORF">IDM40_19440</name>
</gene>
<comment type="subunit">
    <text evidence="4">Homodimer.</text>
</comment>
<feature type="signal peptide" evidence="12">
    <location>
        <begin position="1"/>
        <end position="27"/>
    </location>
</feature>
<evidence type="ECO:0000256" key="1">
    <source>
        <dbReference type="ARBA" id="ARBA00003469"/>
    </source>
</evidence>
<evidence type="ECO:0000256" key="5">
    <source>
        <dbReference type="ARBA" id="ARBA00022679"/>
    </source>
</evidence>
<evidence type="ECO:0000313" key="15">
    <source>
        <dbReference type="Proteomes" id="UP000806528"/>
    </source>
</evidence>
<dbReference type="PANTHER" id="PTHR31528:SF1">
    <property type="entry name" value="4-AMINO-5-HYDROXYMETHYL-2-METHYLPYRIMIDINE PHOSPHATE SYNTHASE THI11-RELATED"/>
    <property type="match status" value="1"/>
</dbReference>
<dbReference type="Gene3D" id="3.40.190.10">
    <property type="entry name" value="Periplasmic binding protein-like II"/>
    <property type="match status" value="2"/>
</dbReference>
<comment type="pathway">
    <text evidence="2">Cofactor biosynthesis; thiamine diphosphate biosynthesis.</text>
</comment>
<evidence type="ECO:0000256" key="6">
    <source>
        <dbReference type="ARBA" id="ARBA00022723"/>
    </source>
</evidence>
<proteinExistence type="inferred from homology"/>
<comment type="function">
    <text evidence="1">Responsible for the formation of the pyrimidine heterocycle in the thiamine biosynthesis pathway. Catalyzes the formation of hydroxymethylpyrimidine phosphate (HMP-P) from histidine and pyridoxal phosphate (PLP). The protein uses PLP and the active site histidine to form HMP-P, generating an inactive enzyme. The enzyme can only undergo a single turnover, which suggests it is a suicide enzyme.</text>
</comment>
<keyword evidence="9" id="KW-0408">Iron</keyword>
<protein>
    <recommendedName>
        <fullName evidence="10">Thiamine pyrimidine synthase</fullName>
    </recommendedName>
</protein>
<dbReference type="Pfam" id="PF09084">
    <property type="entry name" value="NMT1"/>
    <property type="match status" value="1"/>
</dbReference>
<keyword evidence="15" id="KW-1185">Reference proteome</keyword>
<name>A0ABR9PAI0_9ACTN</name>
<evidence type="ECO:0000256" key="3">
    <source>
        <dbReference type="ARBA" id="ARBA00009406"/>
    </source>
</evidence>
<feature type="chain" id="PRO_5047366908" description="Thiamine pyrimidine synthase" evidence="12">
    <location>
        <begin position="28"/>
        <end position="349"/>
    </location>
</feature>
<keyword evidence="7" id="KW-0663">Pyridoxal phosphate</keyword>
<keyword evidence="8" id="KW-0784">Thiamine biosynthesis</keyword>
<evidence type="ECO:0000256" key="7">
    <source>
        <dbReference type="ARBA" id="ARBA00022898"/>
    </source>
</evidence>
<keyword evidence="6" id="KW-0479">Metal-binding</keyword>
<dbReference type="EMBL" id="JADBGI010000018">
    <property type="protein sequence ID" value="MBE3000849.1"/>
    <property type="molecule type" value="Genomic_DNA"/>
</dbReference>
<dbReference type="RefSeq" id="WP_193123449.1">
    <property type="nucleotide sequence ID" value="NZ_JADBGI010000018.1"/>
</dbReference>
<organism evidence="14 15">
    <name type="scientific">Nocardiopsis coralli</name>
    <dbReference type="NCBI Taxonomy" id="2772213"/>
    <lineage>
        <taxon>Bacteria</taxon>
        <taxon>Bacillati</taxon>
        <taxon>Actinomycetota</taxon>
        <taxon>Actinomycetes</taxon>
        <taxon>Streptosporangiales</taxon>
        <taxon>Nocardiopsidaceae</taxon>
        <taxon>Nocardiopsis</taxon>
    </lineage>
</organism>
<evidence type="ECO:0000256" key="10">
    <source>
        <dbReference type="ARBA" id="ARBA00033171"/>
    </source>
</evidence>
<keyword evidence="12" id="KW-0732">Signal</keyword>
<reference evidence="14 15" key="1">
    <citation type="submission" date="2020-09" db="EMBL/GenBank/DDBJ databases">
        <title>Diversity and distribution of actinomycetes associated with coral in the coast of Hainan.</title>
        <authorList>
            <person name="Li F."/>
        </authorList>
    </citation>
    <scope>NUCLEOTIDE SEQUENCE [LARGE SCALE GENOMIC DNA]</scope>
    <source>
        <strain evidence="14 15">HNM0947</strain>
    </source>
</reference>
<dbReference type="SUPFAM" id="SSF53850">
    <property type="entry name" value="Periplasmic binding protein-like II"/>
    <property type="match status" value="1"/>
</dbReference>
<dbReference type="InterPro" id="IPR027939">
    <property type="entry name" value="NMT1/THI5"/>
</dbReference>
<feature type="domain" description="SsuA/THI5-like" evidence="13">
    <location>
        <begin position="57"/>
        <end position="263"/>
    </location>
</feature>
<evidence type="ECO:0000256" key="2">
    <source>
        <dbReference type="ARBA" id="ARBA00004948"/>
    </source>
</evidence>
<keyword evidence="5" id="KW-0808">Transferase</keyword>